<dbReference type="EMBL" id="BARU01024618">
    <property type="protein sequence ID" value="GAH51341.1"/>
    <property type="molecule type" value="Genomic_DNA"/>
</dbReference>
<dbReference type="FunFam" id="3.30.70.380:FF:000001">
    <property type="entry name" value="Phenylalanine--tRNA ligase beta subunit"/>
    <property type="match status" value="1"/>
</dbReference>
<dbReference type="GO" id="GO:0005524">
    <property type="term" value="F:ATP binding"/>
    <property type="evidence" value="ECO:0007669"/>
    <property type="project" value="UniProtKB-KW"/>
</dbReference>
<keyword evidence="10" id="KW-0694">RNA-binding</keyword>
<dbReference type="InterPro" id="IPR005121">
    <property type="entry name" value="Fdx_antiC-bd"/>
</dbReference>
<evidence type="ECO:0000256" key="4">
    <source>
        <dbReference type="ARBA" id="ARBA00022555"/>
    </source>
</evidence>
<reference evidence="14" key="1">
    <citation type="journal article" date="2014" name="Front. Microbiol.">
        <title>High frequency of phylogenetically diverse reductive dehalogenase-homologous genes in deep subseafloor sedimentary metagenomes.</title>
        <authorList>
            <person name="Kawai M."/>
            <person name="Futagami T."/>
            <person name="Toyoda A."/>
            <person name="Takaki Y."/>
            <person name="Nishi S."/>
            <person name="Hori S."/>
            <person name="Arai W."/>
            <person name="Tsubouchi T."/>
            <person name="Morono Y."/>
            <person name="Uchiyama I."/>
            <person name="Ito T."/>
            <person name="Fujiyama A."/>
            <person name="Inagaki F."/>
            <person name="Takami H."/>
        </authorList>
    </citation>
    <scope>NUCLEOTIDE SEQUENCE</scope>
    <source>
        <strain evidence="14">Expedition CK06-06</strain>
    </source>
</reference>
<keyword evidence="12" id="KW-0030">Aminoacyl-tRNA synthetase</keyword>
<dbReference type="GO" id="GO:0005737">
    <property type="term" value="C:cytoplasm"/>
    <property type="evidence" value="ECO:0007669"/>
    <property type="project" value="UniProtKB-SubCell"/>
</dbReference>
<comment type="cofactor">
    <cofactor evidence="1">
        <name>Mg(2+)</name>
        <dbReference type="ChEBI" id="CHEBI:18420"/>
    </cofactor>
</comment>
<protein>
    <recommendedName>
        <fullName evidence="13">FDX-ACB domain-containing protein</fullName>
    </recommendedName>
</protein>
<evidence type="ECO:0000259" key="13">
    <source>
        <dbReference type="PROSITE" id="PS51447"/>
    </source>
</evidence>
<feature type="non-terminal residue" evidence="14">
    <location>
        <position position="1"/>
    </location>
</feature>
<evidence type="ECO:0000256" key="8">
    <source>
        <dbReference type="ARBA" id="ARBA00022840"/>
    </source>
</evidence>
<evidence type="ECO:0000313" key="14">
    <source>
        <dbReference type="EMBL" id="GAH51341.1"/>
    </source>
</evidence>
<keyword evidence="6" id="KW-0479">Metal-binding</keyword>
<sequence length="100" mass="11453">IYQPISRFPAAVRDLAVLVPRGTKVVEVLNKINVTGGSLVRDVDLFDIYEGEELPRGKKNLAFHLIYQAEGRTLKSEEIDEIHQKIIKALEKDPEWQVRK</sequence>
<comment type="caution">
    <text evidence="14">The sequence shown here is derived from an EMBL/GenBank/DDBJ whole genome shotgun (WGS) entry which is preliminary data.</text>
</comment>
<evidence type="ECO:0000256" key="3">
    <source>
        <dbReference type="ARBA" id="ARBA00022490"/>
    </source>
</evidence>
<dbReference type="GO" id="GO:0000049">
    <property type="term" value="F:tRNA binding"/>
    <property type="evidence" value="ECO:0007669"/>
    <property type="project" value="UniProtKB-KW"/>
</dbReference>
<feature type="domain" description="FDX-ACB" evidence="13">
    <location>
        <begin position="6"/>
        <end position="99"/>
    </location>
</feature>
<proteinExistence type="predicted"/>
<gene>
    <name evidence="14" type="ORF">S03H2_39773</name>
</gene>
<dbReference type="Pfam" id="PF03147">
    <property type="entry name" value="FDX-ACB"/>
    <property type="match status" value="1"/>
</dbReference>
<keyword evidence="8" id="KW-0067">ATP-binding</keyword>
<dbReference type="GO" id="GO:0046872">
    <property type="term" value="F:metal ion binding"/>
    <property type="evidence" value="ECO:0007669"/>
    <property type="project" value="UniProtKB-KW"/>
</dbReference>
<dbReference type="PROSITE" id="PS51447">
    <property type="entry name" value="FDX_ACB"/>
    <property type="match status" value="1"/>
</dbReference>
<keyword evidence="9" id="KW-0460">Magnesium</keyword>
<dbReference type="InterPro" id="IPR036690">
    <property type="entry name" value="Fdx_antiC-bd_sf"/>
</dbReference>
<dbReference type="GO" id="GO:0006412">
    <property type="term" value="P:translation"/>
    <property type="evidence" value="ECO:0007669"/>
    <property type="project" value="UniProtKB-KW"/>
</dbReference>
<keyword evidence="5" id="KW-0436">Ligase</keyword>
<keyword evidence="3" id="KW-0963">Cytoplasm</keyword>
<evidence type="ECO:0000256" key="5">
    <source>
        <dbReference type="ARBA" id="ARBA00022598"/>
    </source>
</evidence>
<evidence type="ECO:0000256" key="12">
    <source>
        <dbReference type="ARBA" id="ARBA00023146"/>
    </source>
</evidence>
<evidence type="ECO:0000256" key="2">
    <source>
        <dbReference type="ARBA" id="ARBA00004496"/>
    </source>
</evidence>
<name>X1G0A6_9ZZZZ</name>
<evidence type="ECO:0000256" key="9">
    <source>
        <dbReference type="ARBA" id="ARBA00022842"/>
    </source>
</evidence>
<evidence type="ECO:0000256" key="7">
    <source>
        <dbReference type="ARBA" id="ARBA00022741"/>
    </source>
</evidence>
<organism evidence="14">
    <name type="scientific">marine sediment metagenome</name>
    <dbReference type="NCBI Taxonomy" id="412755"/>
    <lineage>
        <taxon>unclassified sequences</taxon>
        <taxon>metagenomes</taxon>
        <taxon>ecological metagenomes</taxon>
    </lineage>
</organism>
<keyword evidence="7" id="KW-0547">Nucleotide-binding</keyword>
<comment type="subcellular location">
    <subcellularLocation>
        <location evidence="2">Cytoplasm</location>
    </subcellularLocation>
</comment>
<keyword evidence="11" id="KW-0648">Protein biosynthesis</keyword>
<evidence type="ECO:0000256" key="10">
    <source>
        <dbReference type="ARBA" id="ARBA00022884"/>
    </source>
</evidence>
<evidence type="ECO:0000256" key="6">
    <source>
        <dbReference type="ARBA" id="ARBA00022723"/>
    </source>
</evidence>
<accession>X1G0A6</accession>
<dbReference type="SUPFAM" id="SSF54991">
    <property type="entry name" value="Anticodon-binding domain of PheRS"/>
    <property type="match status" value="1"/>
</dbReference>
<evidence type="ECO:0000256" key="11">
    <source>
        <dbReference type="ARBA" id="ARBA00022917"/>
    </source>
</evidence>
<dbReference type="SMART" id="SM00896">
    <property type="entry name" value="FDX-ACB"/>
    <property type="match status" value="1"/>
</dbReference>
<dbReference type="AlphaFoldDB" id="X1G0A6"/>
<dbReference type="GO" id="GO:0004812">
    <property type="term" value="F:aminoacyl-tRNA ligase activity"/>
    <property type="evidence" value="ECO:0007669"/>
    <property type="project" value="UniProtKB-KW"/>
</dbReference>
<evidence type="ECO:0000256" key="1">
    <source>
        <dbReference type="ARBA" id="ARBA00001946"/>
    </source>
</evidence>
<dbReference type="Gene3D" id="3.30.70.380">
    <property type="entry name" value="Ferrodoxin-fold anticodon-binding domain"/>
    <property type="match status" value="1"/>
</dbReference>
<keyword evidence="4" id="KW-0820">tRNA-binding</keyword>